<sequence>MATKVRGRGLLDSVSGYYYSDLRNVFVGSMCAIGVFLIFYKGVGKADDRLSTVAGAMAVLVALCPTWPPGKHAMTRWEEFIGWAHIVSAVAFFLILAVFCFLFTKRERVPLPDPQRKRVRNRIYVGCGCLILLCLLLILIFFVSDGEWNLWWHPILWFEAFAIFAFGVSWLIKGGTLVPDRR</sequence>
<evidence type="ECO:0000256" key="1">
    <source>
        <dbReference type="SAM" id="Phobius"/>
    </source>
</evidence>
<accession>A0ABS4U0J2</accession>
<feature type="transmembrane region" description="Helical" evidence="1">
    <location>
        <begin position="80"/>
        <end position="103"/>
    </location>
</feature>
<feature type="transmembrane region" description="Helical" evidence="1">
    <location>
        <begin position="25"/>
        <end position="43"/>
    </location>
</feature>
<dbReference type="Proteomes" id="UP001519332">
    <property type="component" value="Unassembled WGS sequence"/>
</dbReference>
<feature type="transmembrane region" description="Helical" evidence="1">
    <location>
        <begin position="123"/>
        <end position="144"/>
    </location>
</feature>
<keyword evidence="1" id="KW-0812">Transmembrane</keyword>
<evidence type="ECO:0000313" key="3">
    <source>
        <dbReference type="Proteomes" id="UP001519332"/>
    </source>
</evidence>
<feature type="transmembrane region" description="Helical" evidence="1">
    <location>
        <begin position="150"/>
        <end position="172"/>
    </location>
</feature>
<keyword evidence="1" id="KW-0472">Membrane</keyword>
<protein>
    <submittedName>
        <fullName evidence="2">Drug/metabolite transporter (DMT)-like permease</fullName>
    </submittedName>
</protein>
<reference evidence="2 3" key="1">
    <citation type="submission" date="2021-03" db="EMBL/GenBank/DDBJ databases">
        <title>Sequencing the genomes of 1000 actinobacteria strains.</title>
        <authorList>
            <person name="Klenk H.-P."/>
        </authorList>
    </citation>
    <scope>NUCLEOTIDE SEQUENCE [LARGE SCALE GENOMIC DNA]</scope>
    <source>
        <strain evidence="2 3">DSM 46670</strain>
    </source>
</reference>
<dbReference type="EMBL" id="JAGINW010000001">
    <property type="protein sequence ID" value="MBP2329705.1"/>
    <property type="molecule type" value="Genomic_DNA"/>
</dbReference>
<gene>
    <name evidence="2" type="ORF">JOF56_010090</name>
</gene>
<dbReference type="RefSeq" id="WP_307855624.1">
    <property type="nucleotide sequence ID" value="NZ_JAGINW010000001.1"/>
</dbReference>
<name>A0ABS4U0J2_9PSEU</name>
<keyword evidence="1" id="KW-1133">Transmembrane helix</keyword>
<proteinExistence type="predicted"/>
<keyword evidence="3" id="KW-1185">Reference proteome</keyword>
<comment type="caution">
    <text evidence="2">The sequence shown here is derived from an EMBL/GenBank/DDBJ whole genome shotgun (WGS) entry which is preliminary data.</text>
</comment>
<evidence type="ECO:0000313" key="2">
    <source>
        <dbReference type="EMBL" id="MBP2329705.1"/>
    </source>
</evidence>
<feature type="transmembrane region" description="Helical" evidence="1">
    <location>
        <begin position="50"/>
        <end position="68"/>
    </location>
</feature>
<organism evidence="2 3">
    <name type="scientific">Kibdelosporangium banguiense</name>
    <dbReference type="NCBI Taxonomy" id="1365924"/>
    <lineage>
        <taxon>Bacteria</taxon>
        <taxon>Bacillati</taxon>
        <taxon>Actinomycetota</taxon>
        <taxon>Actinomycetes</taxon>
        <taxon>Pseudonocardiales</taxon>
        <taxon>Pseudonocardiaceae</taxon>
        <taxon>Kibdelosporangium</taxon>
    </lineage>
</organism>